<dbReference type="PANTHER" id="PTHR11895">
    <property type="entry name" value="TRANSAMIDASE"/>
    <property type="match status" value="1"/>
</dbReference>
<dbReference type="GO" id="GO:0016740">
    <property type="term" value="F:transferase activity"/>
    <property type="evidence" value="ECO:0007669"/>
    <property type="project" value="UniProtKB-KW"/>
</dbReference>
<name>B8KU00_9GAMM</name>
<dbReference type="Proteomes" id="UP000004699">
    <property type="component" value="Unassembled WGS sequence"/>
</dbReference>
<reference evidence="3" key="1">
    <citation type="journal article" date="2013" name="BMC Microbiol.">
        <title>Taxonomy and evolution of bacteriochlorophyll a-containing members of the OM60/NOR5 clade of marine gammaproteobacteria: description of Luminiphilus syltensis gen. nov., sp. nov., reclassification of Haliea rubra as Pseudohaliea rubra gen. nov., comb. nov., and emendation of Chromatocurvus halotolerans.</title>
        <authorList>
            <person name="Spring S."/>
            <person name="Riedel T."/>
            <person name="Sproer C."/>
            <person name="Yan S."/>
            <person name="Harder J."/>
            <person name="Fuchs B.M."/>
        </authorList>
    </citation>
    <scope>NUCLEOTIDE SEQUENCE [LARGE SCALE GENOMIC DNA]</scope>
    <source>
        <strain evidence="3">NOR51-B</strain>
    </source>
</reference>
<dbReference type="RefSeq" id="WP_009020450.1">
    <property type="nucleotide sequence ID" value="NZ_DS999411.1"/>
</dbReference>
<evidence type="ECO:0000313" key="3">
    <source>
        <dbReference type="Proteomes" id="UP000004699"/>
    </source>
</evidence>
<dbReference type="Gene3D" id="3.90.1300.10">
    <property type="entry name" value="Amidase signature (AS) domain"/>
    <property type="match status" value="1"/>
</dbReference>
<gene>
    <name evidence="2" type="ORF">NOR51B_1651</name>
</gene>
<dbReference type="AlphaFoldDB" id="B8KU00"/>
<dbReference type="HOGENOM" id="CLU_009600_0_3_6"/>
<evidence type="ECO:0000259" key="1">
    <source>
        <dbReference type="Pfam" id="PF01425"/>
    </source>
</evidence>
<dbReference type="PROSITE" id="PS00571">
    <property type="entry name" value="AMIDASES"/>
    <property type="match status" value="1"/>
</dbReference>
<dbReference type="STRING" id="565045.NOR51B_1651"/>
<evidence type="ECO:0000313" key="2">
    <source>
        <dbReference type="EMBL" id="EED35704.1"/>
    </source>
</evidence>
<dbReference type="Pfam" id="PF01425">
    <property type="entry name" value="Amidase"/>
    <property type="match status" value="1"/>
</dbReference>
<accession>B8KU00</accession>
<feature type="domain" description="Amidase" evidence="1">
    <location>
        <begin position="47"/>
        <end position="418"/>
    </location>
</feature>
<proteinExistence type="predicted"/>
<dbReference type="SUPFAM" id="SSF75304">
    <property type="entry name" value="Amidase signature (AS) enzymes"/>
    <property type="match status" value="1"/>
</dbReference>
<dbReference type="InterPro" id="IPR023631">
    <property type="entry name" value="Amidase_dom"/>
</dbReference>
<keyword evidence="3" id="KW-1185">Reference proteome</keyword>
<dbReference type="InterPro" id="IPR036928">
    <property type="entry name" value="AS_sf"/>
</dbReference>
<dbReference type="PANTHER" id="PTHR11895:SF176">
    <property type="entry name" value="AMIDASE AMID-RELATED"/>
    <property type="match status" value="1"/>
</dbReference>
<dbReference type="InterPro" id="IPR020556">
    <property type="entry name" value="Amidase_CS"/>
</dbReference>
<dbReference type="InterPro" id="IPR000120">
    <property type="entry name" value="Amidase"/>
</dbReference>
<keyword evidence="2" id="KW-0808">Transferase</keyword>
<dbReference type="EMBL" id="DS999411">
    <property type="protein sequence ID" value="EED35704.1"/>
    <property type="molecule type" value="Genomic_DNA"/>
</dbReference>
<dbReference type="eggNOG" id="COG0154">
    <property type="taxonomic scope" value="Bacteria"/>
</dbReference>
<protein>
    <submittedName>
        <fullName evidence="2">Glutamyl-tRNA(Gln) amidotransferase subunit A</fullName>
    </submittedName>
</protein>
<organism evidence="2 3">
    <name type="scientific">Luminiphilus syltensis NOR5-1B</name>
    <dbReference type="NCBI Taxonomy" id="565045"/>
    <lineage>
        <taxon>Bacteria</taxon>
        <taxon>Pseudomonadati</taxon>
        <taxon>Pseudomonadota</taxon>
        <taxon>Gammaproteobacteria</taxon>
        <taxon>Cellvibrionales</taxon>
        <taxon>Halieaceae</taxon>
        <taxon>Luminiphilus</taxon>
    </lineage>
</organism>
<dbReference type="OrthoDB" id="8872210at2"/>
<sequence>MSATHTNHQQPGDATQRAIEHINPLINAVIHPEIQAPGNSSKPTRTVLIKDCMHVAGMPTTYGSQIFSNNTAETGDATVVGRLRQHNVTFAGKAHLTEFCFGATGQNECYGNCKNPWDTDRITGGSSSGSAAAVASGMVRMALGTDTGGSVRVPASLCGVVGLRPTMGRVPNTGCLDVSTISDTIGPLAASVTEAAWLFDAIHGYDAADPNSIATGDASLPTLEQGVEGIAVGRLGGYFSENIEYDIESRLDEVARLLESQGARLIDTPPENDTAIREHHAFRFILADVADARSDLMRDTRLRECLGAEVRRRIELGQAVSGVEYAASIRSLLGLRRWLRNLFSGGTDLLLLPTTPMTAPLWRDSADMVETTRKVAGLTYDLGATGIPSVSVPMGLDRNGLPMGAMLAASWGNEALLLRAARAVERGLSLDDRPSVFAGTSAN</sequence>